<protein>
    <submittedName>
        <fullName evidence="1">Uncharacterized protein</fullName>
    </submittedName>
</protein>
<keyword evidence="2" id="KW-1185">Reference proteome</keyword>
<proteinExistence type="predicted"/>
<sequence length="317" mass="34780">MIFSAEVDGGLAAVIAATVFLVSLPRLRDTGRPNARQERAVTALLVLHTLYTAYRIFTGHPWNIFEDLGLGLKVTPAALRERVRVLAVRNARFAAPGMDDLLSKLSSFEMRLLLVRYGPGALHAPGTDQRLALFAALPGPILSYILRATLVGLLTLQGSGRERRRKACATAIVGAFCAELYYLATADIDLAARPAFMPHAVAWSVRQLFFLVLPALVLLFPPLHSIPGLTRVPFLRPRPPAHAHAQLATALERVTHRLNFARYSTHAVRRDGKLAARAEAHWAAERELSEHTWAGAAVRSQVQAWKTVGLQPPARQP</sequence>
<reference evidence="1" key="2">
    <citation type="journal article" date="2022" name="New Phytol.">
        <title>Evolutionary transition to the ectomycorrhizal habit in the genomes of a hyperdiverse lineage of mushroom-forming fungi.</title>
        <authorList>
            <person name="Looney B."/>
            <person name="Miyauchi S."/>
            <person name="Morin E."/>
            <person name="Drula E."/>
            <person name="Courty P.E."/>
            <person name="Kohler A."/>
            <person name="Kuo A."/>
            <person name="LaButti K."/>
            <person name="Pangilinan J."/>
            <person name="Lipzen A."/>
            <person name="Riley R."/>
            <person name="Andreopoulos W."/>
            <person name="He G."/>
            <person name="Johnson J."/>
            <person name="Nolan M."/>
            <person name="Tritt A."/>
            <person name="Barry K.W."/>
            <person name="Grigoriev I.V."/>
            <person name="Nagy L.G."/>
            <person name="Hibbett D."/>
            <person name="Henrissat B."/>
            <person name="Matheny P.B."/>
            <person name="Labbe J."/>
            <person name="Martin F.M."/>
        </authorList>
    </citation>
    <scope>NUCLEOTIDE SEQUENCE</scope>
    <source>
        <strain evidence="1">EC-137</strain>
    </source>
</reference>
<dbReference type="EMBL" id="MU273574">
    <property type="protein sequence ID" value="KAI0031589.1"/>
    <property type="molecule type" value="Genomic_DNA"/>
</dbReference>
<evidence type="ECO:0000313" key="2">
    <source>
        <dbReference type="Proteomes" id="UP000814128"/>
    </source>
</evidence>
<gene>
    <name evidence="1" type="ORF">K488DRAFT_71280</name>
</gene>
<comment type="caution">
    <text evidence="1">The sequence shown here is derived from an EMBL/GenBank/DDBJ whole genome shotgun (WGS) entry which is preliminary data.</text>
</comment>
<evidence type="ECO:0000313" key="1">
    <source>
        <dbReference type="EMBL" id="KAI0031589.1"/>
    </source>
</evidence>
<dbReference type="Proteomes" id="UP000814128">
    <property type="component" value="Unassembled WGS sequence"/>
</dbReference>
<name>A0ACB8QIN4_9AGAM</name>
<organism evidence="1 2">
    <name type="scientific">Vararia minispora EC-137</name>
    <dbReference type="NCBI Taxonomy" id="1314806"/>
    <lineage>
        <taxon>Eukaryota</taxon>
        <taxon>Fungi</taxon>
        <taxon>Dikarya</taxon>
        <taxon>Basidiomycota</taxon>
        <taxon>Agaricomycotina</taxon>
        <taxon>Agaricomycetes</taxon>
        <taxon>Russulales</taxon>
        <taxon>Lachnocladiaceae</taxon>
        <taxon>Vararia</taxon>
    </lineage>
</organism>
<reference evidence="1" key="1">
    <citation type="submission" date="2021-02" db="EMBL/GenBank/DDBJ databases">
        <authorList>
            <consortium name="DOE Joint Genome Institute"/>
            <person name="Ahrendt S."/>
            <person name="Looney B.P."/>
            <person name="Miyauchi S."/>
            <person name="Morin E."/>
            <person name="Drula E."/>
            <person name="Courty P.E."/>
            <person name="Chicoki N."/>
            <person name="Fauchery L."/>
            <person name="Kohler A."/>
            <person name="Kuo A."/>
            <person name="Labutti K."/>
            <person name="Pangilinan J."/>
            <person name="Lipzen A."/>
            <person name="Riley R."/>
            <person name="Andreopoulos W."/>
            <person name="He G."/>
            <person name="Johnson J."/>
            <person name="Barry K.W."/>
            <person name="Grigoriev I.V."/>
            <person name="Nagy L."/>
            <person name="Hibbett D."/>
            <person name="Henrissat B."/>
            <person name="Matheny P.B."/>
            <person name="Labbe J."/>
            <person name="Martin F."/>
        </authorList>
    </citation>
    <scope>NUCLEOTIDE SEQUENCE</scope>
    <source>
        <strain evidence="1">EC-137</strain>
    </source>
</reference>
<accession>A0ACB8QIN4</accession>